<dbReference type="InterPro" id="IPR001328">
    <property type="entry name" value="Pept_tRNA_hydro"/>
</dbReference>
<evidence type="ECO:0000256" key="8">
    <source>
        <dbReference type="RuleBase" id="RU000673"/>
    </source>
</evidence>
<comment type="catalytic activity">
    <reaction evidence="7 8">
        <text>an N-acyl-L-alpha-aminoacyl-tRNA + H2O = an N-acyl-L-amino acid + a tRNA + H(+)</text>
        <dbReference type="Rhea" id="RHEA:54448"/>
        <dbReference type="Rhea" id="RHEA-COMP:10123"/>
        <dbReference type="Rhea" id="RHEA-COMP:13883"/>
        <dbReference type="ChEBI" id="CHEBI:15377"/>
        <dbReference type="ChEBI" id="CHEBI:15378"/>
        <dbReference type="ChEBI" id="CHEBI:59874"/>
        <dbReference type="ChEBI" id="CHEBI:78442"/>
        <dbReference type="ChEBI" id="CHEBI:138191"/>
        <dbReference type="EC" id="3.1.1.29"/>
    </reaction>
</comment>
<evidence type="ECO:0000256" key="6">
    <source>
        <dbReference type="ARBA" id="ARBA00050038"/>
    </source>
</evidence>
<evidence type="ECO:0000313" key="11">
    <source>
        <dbReference type="Proteomes" id="UP000229631"/>
    </source>
</evidence>
<comment type="subcellular location">
    <subcellularLocation>
        <location evidence="7">Cytoplasm</location>
    </subcellularLocation>
</comment>
<keyword evidence="3 7" id="KW-0378">Hydrolase</keyword>
<dbReference type="SUPFAM" id="SSF53178">
    <property type="entry name" value="Peptidyl-tRNA hydrolase-like"/>
    <property type="match status" value="1"/>
</dbReference>
<dbReference type="GO" id="GO:0005737">
    <property type="term" value="C:cytoplasm"/>
    <property type="evidence" value="ECO:0007669"/>
    <property type="project" value="UniProtKB-SubCell"/>
</dbReference>
<feature type="binding site" evidence="7">
    <location>
        <position position="14"/>
    </location>
    <ligand>
        <name>tRNA</name>
        <dbReference type="ChEBI" id="CHEBI:17843"/>
    </ligand>
</feature>
<protein>
    <recommendedName>
        <fullName evidence="6 7">Peptidyl-tRNA hydrolase</fullName>
        <shortName evidence="7">Pth</shortName>
        <ecNumber evidence="1 7">3.1.1.29</ecNumber>
    </recommendedName>
</protein>
<proteinExistence type="inferred from homology"/>
<dbReference type="PANTHER" id="PTHR17224">
    <property type="entry name" value="PEPTIDYL-TRNA HYDROLASE"/>
    <property type="match status" value="1"/>
</dbReference>
<keyword evidence="2 7" id="KW-0820">tRNA-binding</keyword>
<feature type="site" description="Stabilizes the basic form of H active site to accept a proton" evidence="7">
    <location>
        <position position="93"/>
    </location>
</feature>
<dbReference type="InterPro" id="IPR018171">
    <property type="entry name" value="Pept_tRNA_hydro_CS"/>
</dbReference>
<comment type="function">
    <text evidence="7">Catalyzes the release of premature peptidyl moieties from peptidyl-tRNA molecules trapped in stalled 50S ribosomal subunits, and thus maintains levels of free tRNAs and 50S ribosomes.</text>
</comment>
<dbReference type="InterPro" id="IPR036416">
    <property type="entry name" value="Pept_tRNA_hydro_sf"/>
</dbReference>
<dbReference type="GO" id="GO:0006515">
    <property type="term" value="P:protein quality control for misfolded or incompletely synthesized proteins"/>
    <property type="evidence" value="ECO:0007669"/>
    <property type="project" value="UniProtKB-UniRule"/>
</dbReference>
<comment type="caution">
    <text evidence="10">The sequence shown here is derived from an EMBL/GenBank/DDBJ whole genome shotgun (WGS) entry which is preliminary data.</text>
</comment>
<dbReference type="GO" id="GO:0000049">
    <property type="term" value="F:tRNA binding"/>
    <property type="evidence" value="ECO:0007669"/>
    <property type="project" value="UniProtKB-UniRule"/>
</dbReference>
<dbReference type="Proteomes" id="UP000229631">
    <property type="component" value="Unassembled WGS sequence"/>
</dbReference>
<dbReference type="CDD" id="cd00462">
    <property type="entry name" value="PTH"/>
    <property type="match status" value="1"/>
</dbReference>
<dbReference type="Gene3D" id="3.40.50.1470">
    <property type="entry name" value="Peptidyl-tRNA hydrolase"/>
    <property type="match status" value="1"/>
</dbReference>
<comment type="similarity">
    <text evidence="5 7 9">Belongs to the PTH family.</text>
</comment>
<reference evidence="11" key="1">
    <citation type="submission" date="2017-09" db="EMBL/GenBank/DDBJ databases">
        <title>Depth-based differentiation of microbial function through sediment-hosted aquifers and enrichment of novel symbionts in the deep terrestrial subsurface.</title>
        <authorList>
            <person name="Probst A.J."/>
            <person name="Ladd B."/>
            <person name="Jarett J.K."/>
            <person name="Geller-Mcgrath D.E."/>
            <person name="Sieber C.M.K."/>
            <person name="Emerson J.B."/>
            <person name="Anantharaman K."/>
            <person name="Thomas B.C."/>
            <person name="Malmstrom R."/>
            <person name="Stieglmeier M."/>
            <person name="Klingl A."/>
            <person name="Woyke T."/>
            <person name="Ryan C.M."/>
            <person name="Banfield J.F."/>
        </authorList>
    </citation>
    <scope>NUCLEOTIDE SEQUENCE [LARGE SCALE GENOMIC DNA]</scope>
</reference>
<evidence type="ECO:0000256" key="2">
    <source>
        <dbReference type="ARBA" id="ARBA00022555"/>
    </source>
</evidence>
<feature type="binding site" evidence="7">
    <location>
        <position position="66"/>
    </location>
    <ligand>
        <name>tRNA</name>
        <dbReference type="ChEBI" id="CHEBI:17843"/>
    </ligand>
</feature>
<evidence type="ECO:0000256" key="4">
    <source>
        <dbReference type="ARBA" id="ARBA00022884"/>
    </source>
</evidence>
<sequence>MILIVGLGNPGIKYKNTRHNVGFLVLEHLLQKLTTVEKSIWEENKKFNAEIAKVKDDLILAKPLSFMNSSGEVVSQLLSFYKIPPFGLYLVHDDVDLPLGKLKITVDHSSAGHKGVESIMEKLGSQNFVRIRVGVGKDRKVTTDRFVLMPFMLWEKGQLSHAVKKAVEAIEMILKEGVEKAANKFNQ</sequence>
<name>A0A2M7BFK1_9BACT</name>
<feature type="active site" description="Proton acceptor" evidence="7">
    <location>
        <position position="19"/>
    </location>
</feature>
<feature type="site" description="Discriminates between blocked and unblocked aminoacyl-tRNA" evidence="7">
    <location>
        <position position="9"/>
    </location>
</feature>
<organism evidence="10 11">
    <name type="scientific">Candidatus Shapirobacteria bacterium CG03_land_8_20_14_0_80_39_12</name>
    <dbReference type="NCBI Taxonomy" id="1974879"/>
    <lineage>
        <taxon>Bacteria</taxon>
        <taxon>Candidatus Shapironibacteriota</taxon>
    </lineage>
</organism>
<dbReference type="HAMAP" id="MF_00083">
    <property type="entry name" value="Pept_tRNA_hydro_bact"/>
    <property type="match status" value="1"/>
</dbReference>
<dbReference type="EMBL" id="PEVC01000009">
    <property type="protein sequence ID" value="PIV01859.1"/>
    <property type="molecule type" value="Genomic_DNA"/>
</dbReference>
<dbReference type="PROSITE" id="PS01195">
    <property type="entry name" value="PEPT_TRNA_HYDROL_1"/>
    <property type="match status" value="1"/>
</dbReference>
<comment type="subunit">
    <text evidence="7">Monomer.</text>
</comment>
<dbReference type="Pfam" id="PF01195">
    <property type="entry name" value="Pept_tRNA_hydro"/>
    <property type="match status" value="1"/>
</dbReference>
<dbReference type="PANTHER" id="PTHR17224:SF1">
    <property type="entry name" value="PEPTIDYL-TRNA HYDROLASE"/>
    <property type="match status" value="1"/>
</dbReference>
<comment type="function">
    <text evidence="7">Hydrolyzes ribosome-free peptidyl-tRNAs (with 1 or more amino acids incorporated), which drop off the ribosome during protein synthesis, or as a result of ribosome stalling.</text>
</comment>
<feature type="binding site" evidence="7">
    <location>
        <position position="68"/>
    </location>
    <ligand>
        <name>tRNA</name>
        <dbReference type="ChEBI" id="CHEBI:17843"/>
    </ligand>
</feature>
<keyword evidence="4 7" id="KW-0694">RNA-binding</keyword>
<keyword evidence="7" id="KW-0963">Cytoplasm</keyword>
<dbReference type="AlphaFoldDB" id="A0A2M7BFK1"/>
<gene>
    <name evidence="7" type="primary">pth</name>
    <name evidence="10" type="ORF">COS54_00315</name>
</gene>
<evidence type="ECO:0000256" key="9">
    <source>
        <dbReference type="RuleBase" id="RU004320"/>
    </source>
</evidence>
<evidence type="ECO:0000256" key="3">
    <source>
        <dbReference type="ARBA" id="ARBA00022801"/>
    </source>
</evidence>
<comment type="caution">
    <text evidence="7">Lacks conserved residue(s) required for the propagation of feature annotation.</text>
</comment>
<dbReference type="GO" id="GO:0004045">
    <property type="term" value="F:peptidyl-tRNA hydrolase activity"/>
    <property type="evidence" value="ECO:0007669"/>
    <property type="project" value="UniProtKB-UniRule"/>
</dbReference>
<accession>A0A2M7BFK1</accession>
<dbReference type="GO" id="GO:0072344">
    <property type="term" value="P:rescue of stalled ribosome"/>
    <property type="evidence" value="ECO:0007669"/>
    <property type="project" value="UniProtKB-UniRule"/>
</dbReference>
<evidence type="ECO:0000256" key="1">
    <source>
        <dbReference type="ARBA" id="ARBA00013260"/>
    </source>
</evidence>
<dbReference type="NCBIfam" id="TIGR00447">
    <property type="entry name" value="pth"/>
    <property type="match status" value="1"/>
</dbReference>
<evidence type="ECO:0000313" key="10">
    <source>
        <dbReference type="EMBL" id="PIV01859.1"/>
    </source>
</evidence>
<evidence type="ECO:0000256" key="7">
    <source>
        <dbReference type="HAMAP-Rule" id="MF_00083"/>
    </source>
</evidence>
<dbReference type="EC" id="3.1.1.29" evidence="1 7"/>
<evidence type="ECO:0000256" key="5">
    <source>
        <dbReference type="ARBA" id="ARBA00038063"/>
    </source>
</evidence>